<dbReference type="Proteomes" id="UP000256269">
    <property type="component" value="Unassembled WGS sequence"/>
</dbReference>
<dbReference type="InterPro" id="IPR057746">
    <property type="entry name" value="CpnT-like_N"/>
</dbReference>
<evidence type="ECO:0000313" key="3">
    <source>
        <dbReference type="Proteomes" id="UP000256269"/>
    </source>
</evidence>
<dbReference type="SUPFAM" id="SSF140453">
    <property type="entry name" value="EsxAB dimer-like"/>
    <property type="match status" value="1"/>
</dbReference>
<keyword evidence="3" id="KW-1185">Reference proteome</keyword>
<dbReference type="Pfam" id="PF25547">
    <property type="entry name" value="WXG100_2"/>
    <property type="match status" value="1"/>
</dbReference>
<reference evidence="2 3" key="1">
    <citation type="submission" date="2018-08" db="EMBL/GenBank/DDBJ databases">
        <title>Genomic Encyclopedia of Archaeal and Bacterial Type Strains, Phase II (KMG-II): from individual species to whole genera.</title>
        <authorList>
            <person name="Goeker M."/>
        </authorList>
    </citation>
    <scope>NUCLEOTIDE SEQUENCE [LARGE SCALE GENOMIC DNA]</scope>
    <source>
        <strain evidence="2 3">DSM 45791</strain>
    </source>
</reference>
<evidence type="ECO:0000313" key="2">
    <source>
        <dbReference type="EMBL" id="REH41183.1"/>
    </source>
</evidence>
<dbReference type="RefSeq" id="WP_116178352.1">
    <property type="nucleotide sequence ID" value="NZ_CP144375.1"/>
</dbReference>
<feature type="domain" description="Outer membrane channel protein CpnT-like N-terminal" evidence="1">
    <location>
        <begin position="11"/>
        <end position="140"/>
    </location>
</feature>
<sequence>MSIELPDQVVWLLNLIGINWPAVDEDQVRVFASHVRDFANNINDTHQQASATIQEMGQSYSGASYEQLVESWARMSDSHMTELTQACGVVATALDLAADGIVAAKMVAIGELVGLAVSFAADQAAAVATLGAAEAAEALIVEAAEKVVNGLIQQLEQQIVGEVIQAAVEPLEQVVERALGGLVFQGLEAALGDPEPGASGGGEGFSIVPDAVRAHAQTLQGHADQVATHASNFGGAVAGLSFGE</sequence>
<proteinExistence type="predicted"/>
<dbReference type="EMBL" id="QUNO01000012">
    <property type="protein sequence ID" value="REH41183.1"/>
    <property type="molecule type" value="Genomic_DNA"/>
</dbReference>
<dbReference type="Gene3D" id="1.10.287.1060">
    <property type="entry name" value="ESAT-6-like"/>
    <property type="match status" value="1"/>
</dbReference>
<dbReference type="AlphaFoldDB" id="A0A3E0HAW3"/>
<evidence type="ECO:0000259" key="1">
    <source>
        <dbReference type="Pfam" id="PF25547"/>
    </source>
</evidence>
<accession>A0A3E0HAW3</accession>
<name>A0A3E0HAW3_9PSEU</name>
<protein>
    <submittedName>
        <fullName evidence="2">Type VII secretion system (Wss) protein ESAT-6</fullName>
    </submittedName>
</protein>
<gene>
    <name evidence="2" type="ORF">BCF44_112265</name>
</gene>
<comment type="caution">
    <text evidence="2">The sequence shown here is derived from an EMBL/GenBank/DDBJ whole genome shotgun (WGS) entry which is preliminary data.</text>
</comment>
<dbReference type="InterPro" id="IPR036689">
    <property type="entry name" value="ESAT-6-like_sf"/>
</dbReference>
<organism evidence="2 3">
    <name type="scientific">Kutzneria buriramensis</name>
    <dbReference type="NCBI Taxonomy" id="1045776"/>
    <lineage>
        <taxon>Bacteria</taxon>
        <taxon>Bacillati</taxon>
        <taxon>Actinomycetota</taxon>
        <taxon>Actinomycetes</taxon>
        <taxon>Pseudonocardiales</taxon>
        <taxon>Pseudonocardiaceae</taxon>
        <taxon>Kutzneria</taxon>
    </lineage>
</organism>
<dbReference type="OrthoDB" id="3874132at2"/>